<dbReference type="CDD" id="cd08838">
    <property type="entry name" value="ArfGap_AGFG"/>
    <property type="match status" value="1"/>
</dbReference>
<dbReference type="Gene3D" id="1.10.220.150">
    <property type="entry name" value="Arf GTPase activating protein"/>
    <property type="match status" value="1"/>
</dbReference>
<dbReference type="PRINTS" id="PR00405">
    <property type="entry name" value="REVINTRACTNG"/>
</dbReference>
<organism evidence="7 8">
    <name type="scientific">Nezara viridula</name>
    <name type="common">Southern green stink bug</name>
    <name type="synonym">Cimex viridulus</name>
    <dbReference type="NCBI Taxonomy" id="85310"/>
    <lineage>
        <taxon>Eukaryota</taxon>
        <taxon>Metazoa</taxon>
        <taxon>Ecdysozoa</taxon>
        <taxon>Arthropoda</taxon>
        <taxon>Hexapoda</taxon>
        <taxon>Insecta</taxon>
        <taxon>Pterygota</taxon>
        <taxon>Neoptera</taxon>
        <taxon>Paraneoptera</taxon>
        <taxon>Hemiptera</taxon>
        <taxon>Heteroptera</taxon>
        <taxon>Panheteroptera</taxon>
        <taxon>Pentatomomorpha</taxon>
        <taxon>Pentatomoidea</taxon>
        <taxon>Pentatomidae</taxon>
        <taxon>Pentatominae</taxon>
        <taxon>Nezara</taxon>
    </lineage>
</organism>
<evidence type="ECO:0000313" key="7">
    <source>
        <dbReference type="EMBL" id="CAH1395819.1"/>
    </source>
</evidence>
<dbReference type="InterPro" id="IPR001164">
    <property type="entry name" value="ArfGAP_dom"/>
</dbReference>
<dbReference type="FunFam" id="1.10.220.150:FF:000005">
    <property type="entry name" value="Arf-GAP domain and FG repeat-containing protein 1"/>
    <property type="match status" value="1"/>
</dbReference>
<dbReference type="Pfam" id="PF01412">
    <property type="entry name" value="ArfGap"/>
    <property type="match status" value="1"/>
</dbReference>
<dbReference type="PROSITE" id="PS50115">
    <property type="entry name" value="ARFGAP"/>
    <property type="match status" value="1"/>
</dbReference>
<keyword evidence="3 5" id="KW-0863">Zinc-finger</keyword>
<evidence type="ECO:0000256" key="5">
    <source>
        <dbReference type="PROSITE-ProRule" id="PRU00288"/>
    </source>
</evidence>
<keyword evidence="2" id="KW-0677">Repeat</keyword>
<dbReference type="EMBL" id="OV725079">
    <property type="protein sequence ID" value="CAH1395819.1"/>
    <property type="molecule type" value="Genomic_DNA"/>
</dbReference>
<dbReference type="InterPro" id="IPR038508">
    <property type="entry name" value="ArfGAP_dom_sf"/>
</dbReference>
<dbReference type="GO" id="GO:0005096">
    <property type="term" value="F:GTPase activator activity"/>
    <property type="evidence" value="ECO:0007669"/>
    <property type="project" value="InterPro"/>
</dbReference>
<feature type="domain" description="Arf-GAP" evidence="6">
    <location>
        <begin position="14"/>
        <end position="134"/>
    </location>
</feature>
<dbReference type="PANTHER" id="PTHR46134:SF3">
    <property type="entry name" value="ARFGAP WITH FG REPEATS 1"/>
    <property type="match status" value="1"/>
</dbReference>
<accession>A0A9P0H5J6</accession>
<keyword evidence="1" id="KW-0479">Metal-binding</keyword>
<name>A0A9P0H5J6_NEZVI</name>
<evidence type="ECO:0000256" key="1">
    <source>
        <dbReference type="ARBA" id="ARBA00022723"/>
    </source>
</evidence>
<dbReference type="AlphaFoldDB" id="A0A9P0H5J6"/>
<dbReference type="InterPro" id="IPR037278">
    <property type="entry name" value="ARFGAP/RecO"/>
</dbReference>
<dbReference type="PANTHER" id="PTHR46134">
    <property type="entry name" value="DRONGO, ISOFORM F"/>
    <property type="match status" value="1"/>
</dbReference>
<dbReference type="Proteomes" id="UP001152798">
    <property type="component" value="Chromosome 3"/>
</dbReference>
<gene>
    <name evidence="7" type="ORF">NEZAVI_LOCUS6023</name>
</gene>
<dbReference type="SUPFAM" id="SSF57863">
    <property type="entry name" value="ArfGap/RecO-like zinc finger"/>
    <property type="match status" value="1"/>
</dbReference>
<evidence type="ECO:0000256" key="4">
    <source>
        <dbReference type="ARBA" id="ARBA00022833"/>
    </source>
</evidence>
<evidence type="ECO:0000313" key="8">
    <source>
        <dbReference type="Proteomes" id="UP001152798"/>
    </source>
</evidence>
<evidence type="ECO:0000256" key="2">
    <source>
        <dbReference type="ARBA" id="ARBA00022737"/>
    </source>
</evidence>
<keyword evidence="8" id="KW-1185">Reference proteome</keyword>
<reference evidence="7" key="1">
    <citation type="submission" date="2022-01" db="EMBL/GenBank/DDBJ databases">
        <authorList>
            <person name="King R."/>
        </authorList>
    </citation>
    <scope>NUCLEOTIDE SEQUENCE</scope>
</reference>
<dbReference type="GO" id="GO:0008270">
    <property type="term" value="F:zinc ion binding"/>
    <property type="evidence" value="ECO:0007669"/>
    <property type="project" value="UniProtKB-KW"/>
</dbReference>
<sequence>MTVNMASARKKLDEKNLKILRELVSLPENKHCFDCHQRGPTYVNVTIGSFICTRCSGLLRGLTPPHRVKSISMATFTSEEIELLKCRGNEYCRKVWLSLYDGDSISKDEQQIKEFMIAKYERKRYYVKPSDLEKGKDLTNNSFSFYPQNMSKLPASSVSLTAQSVNNNVNRNYNNNMFSSQEPKEVVKVPDQDPFSAANVNISLNQPIDNFANFDNNPIFDSVSSNFVPVSQDHVSNKSQPPSEDKYAALKDLDCLMKSQTQQSSESSNTSVVEWDSNNIWPQAQSFNQSSAFDASSVTNYKDLNPFTDGNPEVIWNNDSVGNPFNTDFPWASANGQILSTGSTTNQSLHFNPTKPRNSGVTPNPFTVNSIGQNVNHHSNNPFL</sequence>
<protein>
    <recommendedName>
        <fullName evidence="6">Arf-GAP domain-containing protein</fullName>
    </recommendedName>
</protein>
<dbReference type="InterPro" id="IPR052248">
    <property type="entry name" value="Arf-GAP_FG-repeat_protein"/>
</dbReference>
<evidence type="ECO:0000256" key="3">
    <source>
        <dbReference type="ARBA" id="ARBA00022771"/>
    </source>
</evidence>
<dbReference type="GO" id="GO:0016020">
    <property type="term" value="C:membrane"/>
    <property type="evidence" value="ECO:0007669"/>
    <property type="project" value="TreeGrafter"/>
</dbReference>
<evidence type="ECO:0000259" key="6">
    <source>
        <dbReference type="PROSITE" id="PS50115"/>
    </source>
</evidence>
<dbReference type="GO" id="GO:0005737">
    <property type="term" value="C:cytoplasm"/>
    <property type="evidence" value="ECO:0007669"/>
    <property type="project" value="TreeGrafter"/>
</dbReference>
<dbReference type="OrthoDB" id="6036at2759"/>
<dbReference type="SMART" id="SM00105">
    <property type="entry name" value="ArfGap"/>
    <property type="match status" value="1"/>
</dbReference>
<proteinExistence type="predicted"/>
<keyword evidence="4" id="KW-0862">Zinc</keyword>